<dbReference type="PANTHER" id="PTHR10153">
    <property type="entry name" value="SMALL CONDUCTANCE CALCIUM-ACTIVATED POTASSIUM CHANNEL"/>
    <property type="match status" value="1"/>
</dbReference>
<evidence type="ECO:0000259" key="2">
    <source>
        <dbReference type="Pfam" id="PF07885"/>
    </source>
</evidence>
<keyword evidence="4" id="KW-1185">Reference proteome</keyword>
<dbReference type="Gene3D" id="1.10.287.70">
    <property type="match status" value="1"/>
</dbReference>
<feature type="domain" description="Potassium channel" evidence="2">
    <location>
        <begin position="409"/>
        <end position="448"/>
    </location>
</feature>
<name>A0AAN7N9L1_MYCAM</name>
<proteinExistence type="predicted"/>
<evidence type="ECO:0000313" key="3">
    <source>
        <dbReference type="EMBL" id="KAK4807231.1"/>
    </source>
</evidence>
<comment type="caution">
    <text evidence="3">The sequence shown here is derived from an EMBL/GenBank/DDBJ whole genome shotgun (WGS) entry which is preliminary data.</text>
</comment>
<dbReference type="SUPFAM" id="SSF81324">
    <property type="entry name" value="Voltage-gated potassium channels"/>
    <property type="match status" value="1"/>
</dbReference>
<feature type="region of interest" description="Disordered" evidence="1">
    <location>
        <begin position="358"/>
        <end position="380"/>
    </location>
</feature>
<dbReference type="Proteomes" id="UP001333110">
    <property type="component" value="Unassembled WGS sequence"/>
</dbReference>
<dbReference type="GO" id="GO:0016020">
    <property type="term" value="C:membrane"/>
    <property type="evidence" value="ECO:0007669"/>
    <property type="project" value="InterPro"/>
</dbReference>
<dbReference type="GO" id="GO:0016286">
    <property type="term" value="F:small conductance calcium-activated potassium channel activity"/>
    <property type="evidence" value="ECO:0007669"/>
    <property type="project" value="InterPro"/>
</dbReference>
<dbReference type="AlphaFoldDB" id="A0AAN7N9L1"/>
<feature type="region of interest" description="Disordered" evidence="1">
    <location>
        <begin position="242"/>
        <end position="261"/>
    </location>
</feature>
<dbReference type="InterPro" id="IPR013099">
    <property type="entry name" value="K_chnl_dom"/>
</dbReference>
<gene>
    <name evidence="3" type="ORF">QYF61_024351</name>
</gene>
<evidence type="ECO:0000256" key="1">
    <source>
        <dbReference type="SAM" id="MobiDB-lite"/>
    </source>
</evidence>
<reference evidence="3 4" key="1">
    <citation type="journal article" date="2023" name="J. Hered.">
        <title>Chromosome-level genome of the wood stork (Mycteria americana) provides insight into avian chromosome evolution.</title>
        <authorList>
            <person name="Flamio R. Jr."/>
            <person name="Ramstad K.M."/>
        </authorList>
    </citation>
    <scope>NUCLEOTIDE SEQUENCE [LARGE SCALE GENOMIC DNA]</scope>
    <source>
        <strain evidence="3">JAX WOST 10</strain>
    </source>
</reference>
<evidence type="ECO:0000313" key="4">
    <source>
        <dbReference type="Proteomes" id="UP001333110"/>
    </source>
</evidence>
<accession>A0AAN7N9L1</accession>
<dbReference type="Pfam" id="PF07885">
    <property type="entry name" value="Ion_trans_2"/>
    <property type="match status" value="1"/>
</dbReference>
<protein>
    <recommendedName>
        <fullName evidence="2">Potassium channel domain-containing protein</fullName>
    </recommendedName>
</protein>
<dbReference type="EMBL" id="JAUNZN010000032">
    <property type="protein sequence ID" value="KAK4807231.1"/>
    <property type="molecule type" value="Genomic_DNA"/>
</dbReference>
<sequence>MVMQVVPLQPMEVNGGADIHPAARGEPHARAGGCALKEAVTSWRAYARVGFCQERWPMERSPRRGRFSGRTCGPVVDPHWSSVFLKDCILWEGPMLEKVVKDCLLWEGPHAGAREEREEEGVTEMKCYGLTATPIPHPPCAARWIRKDGEKIEGRQEELWIKDCTPWRGPTLEQFVKYCILQEGPHAGAGEEHKEEGAAEMKCYELTSTPIPHPPCSAHLGGAVWWVDSSQQLSTQKLLARYPPPQDGGENEKGETTNPKHSTMRAAMGKVNSIPARPSTTVNNLGHICQDGCSEEEKQCVGLLSTKNGLGWVTATLTWFLVYLSHFNSCSLDYLLIVLMFFSGIALGHSTNQLMDGNQGVSAGETQQSDKQHSKQQKPKAAIYKPWSLMYSKRGSTPRSRYHDQQDVTSNFLGAMWLISITFLSIGYGDMVPNTYCGKGVCLLTGIMNHRMVWVGKDLQRSSSPTPLSWAGTSFTRLLKAPSNLTLNNSNDGASTTSLGNLFQSLTTLIFKTFAPCPVTTGPGEKSVPIFLRSPLYILKGCNKVSPEPSLLQAEPPQLSQPFLIGKYPQVLLHRAALNPFIPQPVLILGIAPTQGQDPDLALLNLMKFTWAHFSSLSRSLWMASLLSSISTAPLSLVSSANLLRVHSIPLSMSLMKTQTSSQFLIHLTVHSSNPYLYNLEDTCPLFHCLCIAFLYSNLTRRSFPGLAGLLPSLPNVIHGLDFTYRLAHTPRDHEFHQGMITAAQAATNLDISNYRCQEWFGLEGTLKGHLVHPPCNEQGHLSLDQVAQSPIQADLECLQGLRSVKMEQRKLNDQANTLVDLAKDPELHHLMVTAAKAAFDLHISNEPFLFCEYGVQQSTSPWSLLCHLDQEAVVDALQVSRGLLMTCCVVPPADIGVVRVSHEDQGLRTIEENTTWDSMPLTITPKAQ</sequence>
<dbReference type="InterPro" id="IPR015449">
    <property type="entry name" value="K_chnl_Ca-activ_SK"/>
</dbReference>
<organism evidence="3 4">
    <name type="scientific">Mycteria americana</name>
    <name type="common">Wood stork</name>
    <dbReference type="NCBI Taxonomy" id="33587"/>
    <lineage>
        <taxon>Eukaryota</taxon>
        <taxon>Metazoa</taxon>
        <taxon>Chordata</taxon>
        <taxon>Craniata</taxon>
        <taxon>Vertebrata</taxon>
        <taxon>Euteleostomi</taxon>
        <taxon>Archelosauria</taxon>
        <taxon>Archosauria</taxon>
        <taxon>Dinosauria</taxon>
        <taxon>Saurischia</taxon>
        <taxon>Theropoda</taxon>
        <taxon>Coelurosauria</taxon>
        <taxon>Aves</taxon>
        <taxon>Neognathae</taxon>
        <taxon>Neoaves</taxon>
        <taxon>Aequornithes</taxon>
        <taxon>Ciconiiformes</taxon>
        <taxon>Ciconiidae</taxon>
        <taxon>Mycteria</taxon>
    </lineage>
</organism>